<dbReference type="Proteomes" id="UP000045706">
    <property type="component" value="Unassembled WGS sequence"/>
</dbReference>
<dbReference type="Proteomes" id="UP000044602">
    <property type="component" value="Unassembled WGS sequence"/>
</dbReference>
<dbReference type="PRINTS" id="PR00463">
    <property type="entry name" value="EP450I"/>
</dbReference>
<organism evidence="9 10">
    <name type="scientific">Verticillium longisporum</name>
    <name type="common">Verticillium dahliae var. longisporum</name>
    <dbReference type="NCBI Taxonomy" id="100787"/>
    <lineage>
        <taxon>Eukaryota</taxon>
        <taxon>Fungi</taxon>
        <taxon>Dikarya</taxon>
        <taxon>Ascomycota</taxon>
        <taxon>Pezizomycotina</taxon>
        <taxon>Sordariomycetes</taxon>
        <taxon>Hypocreomycetidae</taxon>
        <taxon>Glomerellales</taxon>
        <taxon>Plectosphaerellaceae</taxon>
        <taxon>Verticillium</taxon>
    </lineage>
</organism>
<keyword evidence="7" id="KW-0560">Oxidoreductase</keyword>
<dbReference type="InterPro" id="IPR001128">
    <property type="entry name" value="Cyt_P450"/>
</dbReference>
<protein>
    <submittedName>
        <fullName evidence="9">Uncharacterized protein</fullName>
    </submittedName>
</protein>
<dbReference type="PROSITE" id="PS00086">
    <property type="entry name" value="CYTOCHROME_P450"/>
    <property type="match status" value="1"/>
</dbReference>
<proteinExistence type="inferred from homology"/>
<dbReference type="EMBL" id="CVQH01027860">
    <property type="protein sequence ID" value="CRK42939.1"/>
    <property type="molecule type" value="Genomic_DNA"/>
</dbReference>
<evidence type="ECO:0000256" key="3">
    <source>
        <dbReference type="ARBA" id="ARBA00022617"/>
    </source>
</evidence>
<evidence type="ECO:0000313" key="8">
    <source>
        <dbReference type="EMBL" id="CRK16455.1"/>
    </source>
</evidence>
<dbReference type="EMBL" id="CVQI01007002">
    <property type="protein sequence ID" value="CRK16455.1"/>
    <property type="molecule type" value="Genomic_DNA"/>
</dbReference>
<evidence type="ECO:0000313" key="11">
    <source>
        <dbReference type="Proteomes" id="UP000045706"/>
    </source>
</evidence>
<comment type="cofactor">
    <cofactor evidence="1 6">
        <name>heme</name>
        <dbReference type="ChEBI" id="CHEBI:30413"/>
    </cofactor>
</comment>
<dbReference type="PANTHER" id="PTHR24305:SF232">
    <property type="entry name" value="P450, PUTATIVE (EUROFUNG)-RELATED"/>
    <property type="match status" value="1"/>
</dbReference>
<evidence type="ECO:0000256" key="2">
    <source>
        <dbReference type="ARBA" id="ARBA00010617"/>
    </source>
</evidence>
<name>A0A0G4N977_VERLO</name>
<dbReference type="GO" id="GO:0004497">
    <property type="term" value="F:monooxygenase activity"/>
    <property type="evidence" value="ECO:0007669"/>
    <property type="project" value="UniProtKB-KW"/>
</dbReference>
<evidence type="ECO:0000313" key="10">
    <source>
        <dbReference type="Proteomes" id="UP000044602"/>
    </source>
</evidence>
<keyword evidence="10" id="KW-1185">Reference proteome</keyword>
<dbReference type="InterPro" id="IPR050121">
    <property type="entry name" value="Cytochrome_P450_monoxygenase"/>
</dbReference>
<feature type="binding site" description="axial binding residue" evidence="6">
    <location>
        <position position="230"/>
    </location>
    <ligand>
        <name>heme</name>
        <dbReference type="ChEBI" id="CHEBI:30413"/>
    </ligand>
    <ligandPart>
        <name>Fe</name>
        <dbReference type="ChEBI" id="CHEBI:18248"/>
    </ligandPart>
</feature>
<dbReference type="SUPFAM" id="SSF48264">
    <property type="entry name" value="Cytochrome P450"/>
    <property type="match status" value="1"/>
</dbReference>
<dbReference type="GO" id="GO:0005506">
    <property type="term" value="F:iron ion binding"/>
    <property type="evidence" value="ECO:0007669"/>
    <property type="project" value="InterPro"/>
</dbReference>
<dbReference type="InterPro" id="IPR036396">
    <property type="entry name" value="Cyt_P450_sf"/>
</dbReference>
<evidence type="ECO:0000256" key="4">
    <source>
        <dbReference type="ARBA" id="ARBA00022723"/>
    </source>
</evidence>
<dbReference type="AlphaFoldDB" id="A0A0G4N977"/>
<dbReference type="InterPro" id="IPR017972">
    <property type="entry name" value="Cyt_P450_CS"/>
</dbReference>
<dbReference type="GO" id="GO:0020037">
    <property type="term" value="F:heme binding"/>
    <property type="evidence" value="ECO:0007669"/>
    <property type="project" value="InterPro"/>
</dbReference>
<dbReference type="PANTHER" id="PTHR24305">
    <property type="entry name" value="CYTOCHROME P450"/>
    <property type="match status" value="1"/>
</dbReference>
<evidence type="ECO:0000256" key="7">
    <source>
        <dbReference type="RuleBase" id="RU000461"/>
    </source>
</evidence>
<dbReference type="GO" id="GO:0016705">
    <property type="term" value="F:oxidoreductase activity, acting on paired donors, with incorporation or reduction of molecular oxygen"/>
    <property type="evidence" value="ECO:0007669"/>
    <property type="project" value="InterPro"/>
</dbReference>
<keyword evidence="4 6" id="KW-0479">Metal-binding</keyword>
<keyword evidence="7" id="KW-0503">Monooxygenase</keyword>
<sequence length="232" mass="25716">MPWLDDCLDKNLFYALGPPIISYVTKIAIEALTARLPGEHAACTNENPDFQQYFIKSKTSHPEIVDESTIIGHLLLNLIAGADTTDITMKALFYYCLKDQRVWKRLESEIREHVSPNTTCSHATARALPYLEATVRETLRCHPAVSMGLKKVVPEGGLVLPYGTVVPAGTFVGINIYIVGRSKGIFGADADEFRPGRWLQGENESGEVYKERMQLWNAANLAFGQGSRICLG</sequence>
<dbReference type="InterPro" id="IPR002401">
    <property type="entry name" value="Cyt_P450_E_grp-I"/>
</dbReference>
<comment type="similarity">
    <text evidence="2 7">Belongs to the cytochrome P450 family.</text>
</comment>
<dbReference type="Pfam" id="PF00067">
    <property type="entry name" value="p450"/>
    <property type="match status" value="1"/>
</dbReference>
<evidence type="ECO:0000256" key="5">
    <source>
        <dbReference type="ARBA" id="ARBA00023004"/>
    </source>
</evidence>
<evidence type="ECO:0000256" key="6">
    <source>
        <dbReference type="PIRSR" id="PIRSR602401-1"/>
    </source>
</evidence>
<dbReference type="PRINTS" id="PR00385">
    <property type="entry name" value="P450"/>
</dbReference>
<reference evidence="10 11" key="1">
    <citation type="submission" date="2015-05" db="EMBL/GenBank/DDBJ databases">
        <authorList>
            <person name="Fogelqvist Johan"/>
        </authorList>
    </citation>
    <scope>NUCLEOTIDE SEQUENCE [LARGE SCALE GENOMIC DNA]</scope>
    <source>
        <strain evidence="9">VL1</strain>
        <strain evidence="8">VL2</strain>
    </source>
</reference>
<dbReference type="STRING" id="100787.A0A0G4N977"/>
<gene>
    <name evidence="9" type="ORF">BN1708_008926</name>
    <name evidence="8" type="ORF">BN1723_010985</name>
</gene>
<accession>A0A0G4N977</accession>
<evidence type="ECO:0000313" key="9">
    <source>
        <dbReference type="EMBL" id="CRK42939.1"/>
    </source>
</evidence>
<keyword evidence="3 6" id="KW-0349">Heme</keyword>
<keyword evidence="5 6" id="KW-0408">Iron</keyword>
<dbReference type="Gene3D" id="1.10.630.10">
    <property type="entry name" value="Cytochrome P450"/>
    <property type="match status" value="1"/>
</dbReference>
<evidence type="ECO:0000256" key="1">
    <source>
        <dbReference type="ARBA" id="ARBA00001971"/>
    </source>
</evidence>